<comment type="subcellular location">
    <subcellularLocation>
        <location evidence="1">Cell membrane</location>
        <topology evidence="1">Multi-pass membrane protein</topology>
    </subcellularLocation>
</comment>
<proteinExistence type="inferred from homology"/>
<reference evidence="9" key="1">
    <citation type="submission" date="2020-10" db="EMBL/GenBank/DDBJ databases">
        <authorList>
            <person name="Gilroy R."/>
        </authorList>
    </citation>
    <scope>NUCLEOTIDE SEQUENCE</scope>
    <source>
        <strain evidence="9">CHK123-3438</strain>
    </source>
</reference>
<feature type="transmembrane region" description="Helical" evidence="7">
    <location>
        <begin position="127"/>
        <end position="148"/>
    </location>
</feature>
<keyword evidence="6 7" id="KW-0472">Membrane</keyword>
<keyword evidence="3" id="KW-0813">Transport</keyword>
<evidence type="ECO:0000256" key="2">
    <source>
        <dbReference type="ARBA" id="ARBA00008335"/>
    </source>
</evidence>
<organism evidence="9 10">
    <name type="scientific">Candidatus Caccovicinus merdipullorum</name>
    <dbReference type="NCBI Taxonomy" id="2840724"/>
    <lineage>
        <taxon>Bacteria</taxon>
        <taxon>Bacillati</taxon>
        <taxon>Bacillota</taxon>
        <taxon>Clostridia</taxon>
        <taxon>Eubacteriales</taxon>
        <taxon>Candidatus Caccovicinus</taxon>
    </lineage>
</organism>
<dbReference type="GO" id="GO:0005886">
    <property type="term" value="C:plasma membrane"/>
    <property type="evidence" value="ECO:0007669"/>
    <property type="project" value="UniProtKB-SubCell"/>
</dbReference>
<evidence type="ECO:0000256" key="5">
    <source>
        <dbReference type="ARBA" id="ARBA00022989"/>
    </source>
</evidence>
<comment type="caution">
    <text evidence="9">The sequence shown here is derived from an EMBL/GenBank/DDBJ whole genome shotgun (WGS) entry which is preliminary data.</text>
</comment>
<evidence type="ECO:0000313" key="10">
    <source>
        <dbReference type="Proteomes" id="UP000886860"/>
    </source>
</evidence>
<keyword evidence="4 7" id="KW-0812">Transmembrane</keyword>
<dbReference type="PROSITE" id="PS50850">
    <property type="entry name" value="MFS"/>
    <property type="match status" value="1"/>
</dbReference>
<evidence type="ECO:0000256" key="1">
    <source>
        <dbReference type="ARBA" id="ARBA00004651"/>
    </source>
</evidence>
<dbReference type="Proteomes" id="UP000886860">
    <property type="component" value="Unassembled WGS sequence"/>
</dbReference>
<reference evidence="9" key="2">
    <citation type="journal article" date="2021" name="PeerJ">
        <title>Extensive microbial diversity within the chicken gut microbiome revealed by metagenomics and culture.</title>
        <authorList>
            <person name="Gilroy R."/>
            <person name="Ravi A."/>
            <person name="Getino M."/>
            <person name="Pursley I."/>
            <person name="Horton D.L."/>
            <person name="Alikhan N.F."/>
            <person name="Baker D."/>
            <person name="Gharbi K."/>
            <person name="Hall N."/>
            <person name="Watson M."/>
            <person name="Adriaenssens E.M."/>
            <person name="Foster-Nyarko E."/>
            <person name="Jarju S."/>
            <person name="Secka A."/>
            <person name="Antonio M."/>
            <person name="Oren A."/>
            <person name="Chaudhuri R.R."/>
            <person name="La Ragione R."/>
            <person name="Hildebrand F."/>
            <person name="Pallen M.J."/>
        </authorList>
    </citation>
    <scope>NUCLEOTIDE SEQUENCE</scope>
    <source>
        <strain evidence="9">CHK123-3438</strain>
    </source>
</reference>
<dbReference type="InterPro" id="IPR051788">
    <property type="entry name" value="MFS_Transporter"/>
</dbReference>
<dbReference type="PANTHER" id="PTHR23514">
    <property type="entry name" value="BYPASS OF STOP CODON PROTEIN 6"/>
    <property type="match status" value="1"/>
</dbReference>
<feature type="transmembrane region" description="Helical" evidence="7">
    <location>
        <begin position="42"/>
        <end position="59"/>
    </location>
</feature>
<feature type="transmembrane region" description="Helical" evidence="7">
    <location>
        <begin position="71"/>
        <end position="100"/>
    </location>
</feature>
<gene>
    <name evidence="9" type="ORF">IAB60_03215</name>
</gene>
<keyword evidence="5 7" id="KW-1133">Transmembrane helix</keyword>
<evidence type="ECO:0000256" key="3">
    <source>
        <dbReference type="ARBA" id="ARBA00022448"/>
    </source>
</evidence>
<evidence type="ECO:0000256" key="4">
    <source>
        <dbReference type="ARBA" id="ARBA00022692"/>
    </source>
</evidence>
<dbReference type="InterPro" id="IPR020846">
    <property type="entry name" value="MFS_dom"/>
</dbReference>
<evidence type="ECO:0000256" key="6">
    <source>
        <dbReference type="ARBA" id="ARBA00023136"/>
    </source>
</evidence>
<sequence length="389" mass="41783">MFQLLLAIIYLAFISLGLPDSLLGSAWPVIYQEFSVPVSYEGGISMIIAVGTIISSLQSDRLTKRFGTGKVTAFSVLMTAAALFGFSISHSYLALCLWAVPYGLGAGSVDASLNNYVALHYESRHMSWLHCMWGVGASLGPYIMGYALSGGQGWNMGYRYIAILQIVLTAVLFLSLPLWNKNQQSADGAVQAEESPSLSLKEIIGIPGAKEVMITFFCYCAIEQTSGLWASSYLVLCHGLSADTAAGFASLFFVGITIGRAFSGFLTLRFNDTQLIRLGQSVILAGIVLLILPFGTGNVLAGLVMIGLGCAPVYPSIIHSTPAHFGAERSQAMIGVQMASAYVGTCLMPPVFGLIASHISAACLPLYLFLILVLMVLMHEKMLKKIRQF</sequence>
<protein>
    <submittedName>
        <fullName evidence="9">MFS transporter</fullName>
    </submittedName>
</protein>
<name>A0A9D1GJ47_9FIRM</name>
<feature type="transmembrane region" description="Helical" evidence="7">
    <location>
        <begin position="160"/>
        <end position="179"/>
    </location>
</feature>
<dbReference type="SUPFAM" id="SSF103473">
    <property type="entry name" value="MFS general substrate transporter"/>
    <property type="match status" value="1"/>
</dbReference>
<feature type="transmembrane region" description="Helical" evidence="7">
    <location>
        <begin position="358"/>
        <end position="378"/>
    </location>
</feature>
<dbReference type="Pfam" id="PF07690">
    <property type="entry name" value="MFS_1"/>
    <property type="match status" value="1"/>
</dbReference>
<dbReference type="Gene3D" id="1.20.1250.20">
    <property type="entry name" value="MFS general substrate transporter like domains"/>
    <property type="match status" value="2"/>
</dbReference>
<comment type="similarity">
    <text evidence="2">Belongs to the major facilitator superfamily.</text>
</comment>
<evidence type="ECO:0000313" key="9">
    <source>
        <dbReference type="EMBL" id="HIT41104.1"/>
    </source>
</evidence>
<dbReference type="AlphaFoldDB" id="A0A9D1GJ47"/>
<dbReference type="InterPro" id="IPR036259">
    <property type="entry name" value="MFS_trans_sf"/>
</dbReference>
<feature type="transmembrane region" description="Helical" evidence="7">
    <location>
        <begin position="275"/>
        <end position="294"/>
    </location>
</feature>
<feature type="domain" description="Major facilitator superfamily (MFS) profile" evidence="8">
    <location>
        <begin position="5"/>
        <end position="387"/>
    </location>
</feature>
<feature type="transmembrane region" description="Helical" evidence="7">
    <location>
        <begin position="248"/>
        <end position="268"/>
    </location>
</feature>
<dbReference type="EMBL" id="DVKS01000053">
    <property type="protein sequence ID" value="HIT41104.1"/>
    <property type="molecule type" value="Genomic_DNA"/>
</dbReference>
<dbReference type="PANTHER" id="PTHR23514:SF3">
    <property type="entry name" value="BYPASS OF STOP CODON PROTEIN 6"/>
    <property type="match status" value="1"/>
</dbReference>
<evidence type="ECO:0000259" key="8">
    <source>
        <dbReference type="PROSITE" id="PS50850"/>
    </source>
</evidence>
<dbReference type="GO" id="GO:0022857">
    <property type="term" value="F:transmembrane transporter activity"/>
    <property type="evidence" value="ECO:0007669"/>
    <property type="project" value="InterPro"/>
</dbReference>
<dbReference type="InterPro" id="IPR011701">
    <property type="entry name" value="MFS"/>
</dbReference>
<accession>A0A9D1GJ47</accession>
<evidence type="ECO:0000256" key="7">
    <source>
        <dbReference type="SAM" id="Phobius"/>
    </source>
</evidence>